<evidence type="ECO:0000256" key="8">
    <source>
        <dbReference type="PROSITE-ProRule" id="PRU01026"/>
    </source>
</evidence>
<evidence type="ECO:0000256" key="2">
    <source>
        <dbReference type="ARBA" id="ARBA00022552"/>
    </source>
</evidence>
<dbReference type="EMBL" id="SOAU01000001">
    <property type="protein sequence ID" value="TDT15591.1"/>
    <property type="molecule type" value="Genomic_DNA"/>
</dbReference>
<dbReference type="FunFam" id="3.40.50.150:FF:000023">
    <property type="entry name" value="Ribosomal RNA small subunit methyltransferase A"/>
    <property type="match status" value="1"/>
</dbReference>
<dbReference type="InterPro" id="IPR020598">
    <property type="entry name" value="rRNA_Ade_methylase_Trfase_N"/>
</dbReference>
<evidence type="ECO:0000256" key="3">
    <source>
        <dbReference type="ARBA" id="ARBA00022603"/>
    </source>
</evidence>
<dbReference type="Gene3D" id="3.40.50.150">
    <property type="entry name" value="Vaccinia Virus protein VP39"/>
    <property type="match status" value="1"/>
</dbReference>
<gene>
    <name evidence="7" type="primary">rsmA</name>
    <name evidence="7" type="synonym">ksgA</name>
    <name evidence="10" type="ORF">BDK89_1166</name>
</gene>
<comment type="similarity">
    <text evidence="7">Belongs to the class I-like SAM-binding methyltransferase superfamily. rRNA adenine N(6)-methyltransferase family. RsmA subfamily.</text>
</comment>
<dbReference type="SUPFAM" id="SSF53335">
    <property type="entry name" value="S-adenosyl-L-methionine-dependent methyltransferases"/>
    <property type="match status" value="1"/>
</dbReference>
<evidence type="ECO:0000256" key="5">
    <source>
        <dbReference type="ARBA" id="ARBA00022691"/>
    </source>
</evidence>
<keyword evidence="4 7" id="KW-0808">Transferase</keyword>
<dbReference type="NCBIfam" id="TIGR00755">
    <property type="entry name" value="ksgA"/>
    <property type="match status" value="1"/>
</dbReference>
<feature type="binding site" evidence="7 8">
    <location>
        <position position="26"/>
    </location>
    <ligand>
        <name>S-adenosyl-L-methionine</name>
        <dbReference type="ChEBI" id="CHEBI:59789"/>
    </ligand>
</feature>
<feature type="binding site" evidence="7 8">
    <location>
        <position position="120"/>
    </location>
    <ligand>
        <name>S-adenosyl-L-methionine</name>
        <dbReference type="ChEBI" id="CHEBI:59789"/>
    </ligand>
</feature>
<dbReference type="PANTHER" id="PTHR11727">
    <property type="entry name" value="DIMETHYLADENOSINE TRANSFERASE"/>
    <property type="match status" value="1"/>
</dbReference>
<evidence type="ECO:0000256" key="1">
    <source>
        <dbReference type="ARBA" id="ARBA00022490"/>
    </source>
</evidence>
<dbReference type="RefSeq" id="WP_208293976.1">
    <property type="nucleotide sequence ID" value="NZ_SOAU01000001.1"/>
</dbReference>
<comment type="subcellular location">
    <subcellularLocation>
        <location evidence="7">Cytoplasm</location>
    </subcellularLocation>
</comment>
<dbReference type="SMART" id="SM00650">
    <property type="entry name" value="rADc"/>
    <property type="match status" value="1"/>
</dbReference>
<comment type="catalytic activity">
    <reaction evidence="7">
        <text>adenosine(1518)/adenosine(1519) in 16S rRNA + 4 S-adenosyl-L-methionine = N(6)-dimethyladenosine(1518)/N(6)-dimethyladenosine(1519) in 16S rRNA + 4 S-adenosyl-L-homocysteine + 4 H(+)</text>
        <dbReference type="Rhea" id="RHEA:19609"/>
        <dbReference type="Rhea" id="RHEA-COMP:10232"/>
        <dbReference type="Rhea" id="RHEA-COMP:10233"/>
        <dbReference type="ChEBI" id="CHEBI:15378"/>
        <dbReference type="ChEBI" id="CHEBI:57856"/>
        <dbReference type="ChEBI" id="CHEBI:59789"/>
        <dbReference type="ChEBI" id="CHEBI:74411"/>
        <dbReference type="ChEBI" id="CHEBI:74493"/>
        <dbReference type="EC" id="2.1.1.182"/>
    </reaction>
</comment>
<feature type="binding site" evidence="7 8">
    <location>
        <position position="28"/>
    </location>
    <ligand>
        <name>S-adenosyl-L-methionine</name>
        <dbReference type="ChEBI" id="CHEBI:59789"/>
    </ligand>
</feature>
<dbReference type="GO" id="GO:0052908">
    <property type="term" value="F:16S rRNA (adenine(1518)-N(6)/adenine(1519)-N(6))-dimethyltransferase activity"/>
    <property type="evidence" value="ECO:0007669"/>
    <property type="project" value="UniProtKB-EC"/>
</dbReference>
<sequence length="270" mass="28855">MTHSRPHIHELLEQGGLAPRRDLGQNFVADPNTVRRIASLAEVGTGDHVVEIGAGLGSLTLALADTGADVLAVEVDSGIVPVLRSVVADRANVTVVEVDAMKADWDEILSGSDSWTLVANLPYNVGTPLVCDLLDEVPSITSMLVMVQKEVAERFAASPGSKQYGAVSVKTSFWATARLAATVPASVFVPKPNVESALVRIDRRTPPEVDTETLFGLVKQAFGQRRKMLRRSLNGVVTPGQFDAAEVSPEARPETLDVDAWVRLARAVSA</sequence>
<reference evidence="10 11" key="1">
    <citation type="submission" date="2019-03" db="EMBL/GenBank/DDBJ databases">
        <title>Sequencing the genomes of 1000 actinobacteria strains.</title>
        <authorList>
            <person name="Klenk H.-P."/>
        </authorList>
    </citation>
    <scope>NUCLEOTIDE SEQUENCE [LARGE SCALE GENOMIC DNA]</scope>
    <source>
        <strain evidence="10 11">DSM 18936</strain>
    </source>
</reference>
<feature type="binding site" evidence="7 8">
    <location>
        <position position="74"/>
    </location>
    <ligand>
        <name>S-adenosyl-L-methionine</name>
        <dbReference type="ChEBI" id="CHEBI:59789"/>
    </ligand>
</feature>
<evidence type="ECO:0000313" key="10">
    <source>
        <dbReference type="EMBL" id="TDT15591.1"/>
    </source>
</evidence>
<feature type="domain" description="Ribosomal RNA adenine methylase transferase N-terminal" evidence="9">
    <location>
        <begin position="33"/>
        <end position="205"/>
    </location>
</feature>
<dbReference type="InterPro" id="IPR001737">
    <property type="entry name" value="KsgA/Erm"/>
</dbReference>
<keyword evidence="1 7" id="KW-0963">Cytoplasm</keyword>
<proteinExistence type="inferred from homology"/>
<dbReference type="Proteomes" id="UP000294558">
    <property type="component" value="Unassembled WGS sequence"/>
</dbReference>
<comment type="caution">
    <text evidence="10">The sequence shown here is derived from an EMBL/GenBank/DDBJ whole genome shotgun (WGS) entry which is preliminary data.</text>
</comment>
<evidence type="ECO:0000256" key="7">
    <source>
        <dbReference type="HAMAP-Rule" id="MF_00607"/>
    </source>
</evidence>
<comment type="function">
    <text evidence="7">Specifically dimethylates two adjacent adenosines (A1518 and A1519) in the loop of a conserved hairpin near the 3'-end of 16S rRNA in the 30S particle. May play a critical role in biogenesis of 30S subunits.</text>
</comment>
<feature type="binding site" evidence="7 8">
    <location>
        <position position="99"/>
    </location>
    <ligand>
        <name>S-adenosyl-L-methionine</name>
        <dbReference type="ChEBI" id="CHEBI:59789"/>
    </ligand>
</feature>
<dbReference type="FunFam" id="1.10.8.100:FF:000001">
    <property type="entry name" value="Ribosomal RNA small subunit methyltransferase A"/>
    <property type="match status" value="1"/>
</dbReference>
<dbReference type="Gene3D" id="1.10.8.100">
    <property type="entry name" value="Ribosomal RNA adenine dimethylase-like, domain 2"/>
    <property type="match status" value="1"/>
</dbReference>
<accession>A0A4R7HX16</accession>
<dbReference type="EC" id="2.1.1.182" evidence="7"/>
<keyword evidence="6 7" id="KW-0694">RNA-binding</keyword>
<keyword evidence="3 7" id="KW-0489">Methyltransferase</keyword>
<keyword evidence="11" id="KW-1185">Reference proteome</keyword>
<evidence type="ECO:0000313" key="11">
    <source>
        <dbReference type="Proteomes" id="UP000294558"/>
    </source>
</evidence>
<evidence type="ECO:0000259" key="9">
    <source>
        <dbReference type="SMART" id="SM00650"/>
    </source>
</evidence>
<protein>
    <recommendedName>
        <fullName evidence="7">Ribosomal RNA small subunit methyltransferase A</fullName>
        <ecNumber evidence="7">2.1.1.182</ecNumber>
    </recommendedName>
    <alternativeName>
        <fullName evidence="7">16S rRNA (adenine(1518)-N(6)/adenine(1519)-N(6))-dimethyltransferase</fullName>
    </alternativeName>
    <alternativeName>
        <fullName evidence="7">16S rRNA dimethyladenosine transferase</fullName>
    </alternativeName>
    <alternativeName>
        <fullName evidence="7">16S rRNA dimethylase</fullName>
    </alternativeName>
    <alternativeName>
        <fullName evidence="7">S-adenosylmethionine-6-N', N'-adenosyl(rRNA) dimethyltransferase</fullName>
    </alternativeName>
</protein>
<name>A0A4R7HX16_9ACTN</name>
<dbReference type="CDD" id="cd02440">
    <property type="entry name" value="AdoMet_MTases"/>
    <property type="match status" value="1"/>
</dbReference>
<dbReference type="Pfam" id="PF00398">
    <property type="entry name" value="RrnaAD"/>
    <property type="match status" value="1"/>
</dbReference>
<dbReference type="PROSITE" id="PS01131">
    <property type="entry name" value="RRNA_A_DIMETH"/>
    <property type="match status" value="1"/>
</dbReference>
<dbReference type="InterPro" id="IPR029063">
    <property type="entry name" value="SAM-dependent_MTases_sf"/>
</dbReference>
<evidence type="ECO:0000256" key="6">
    <source>
        <dbReference type="ARBA" id="ARBA00022884"/>
    </source>
</evidence>
<dbReference type="PANTHER" id="PTHR11727:SF7">
    <property type="entry name" value="DIMETHYLADENOSINE TRANSFERASE-RELATED"/>
    <property type="match status" value="1"/>
</dbReference>
<dbReference type="InterPro" id="IPR023165">
    <property type="entry name" value="rRNA_Ade_diMease-like_C"/>
</dbReference>
<dbReference type="GO" id="GO:0005829">
    <property type="term" value="C:cytosol"/>
    <property type="evidence" value="ECO:0007669"/>
    <property type="project" value="TreeGrafter"/>
</dbReference>
<dbReference type="PROSITE" id="PS51689">
    <property type="entry name" value="SAM_RNA_A_N6_MT"/>
    <property type="match status" value="1"/>
</dbReference>
<dbReference type="AlphaFoldDB" id="A0A4R7HX16"/>
<dbReference type="InterPro" id="IPR020596">
    <property type="entry name" value="rRNA_Ade_Mease_Trfase_CS"/>
</dbReference>
<dbReference type="InterPro" id="IPR011530">
    <property type="entry name" value="rRNA_adenine_dimethylase"/>
</dbReference>
<keyword evidence="5 7" id="KW-0949">S-adenosyl-L-methionine</keyword>
<organism evidence="10 11">
    <name type="scientific">Ilumatobacter fluminis</name>
    <dbReference type="NCBI Taxonomy" id="467091"/>
    <lineage>
        <taxon>Bacteria</taxon>
        <taxon>Bacillati</taxon>
        <taxon>Actinomycetota</taxon>
        <taxon>Acidimicrobiia</taxon>
        <taxon>Acidimicrobiales</taxon>
        <taxon>Ilumatobacteraceae</taxon>
        <taxon>Ilumatobacter</taxon>
    </lineage>
</organism>
<dbReference type="HAMAP" id="MF_00607">
    <property type="entry name" value="16SrRNA_methyltr_A"/>
    <property type="match status" value="1"/>
</dbReference>
<evidence type="ECO:0000256" key="4">
    <source>
        <dbReference type="ARBA" id="ARBA00022679"/>
    </source>
</evidence>
<keyword evidence="2 7" id="KW-0698">rRNA processing</keyword>
<feature type="binding site" evidence="7 8">
    <location>
        <position position="53"/>
    </location>
    <ligand>
        <name>S-adenosyl-L-methionine</name>
        <dbReference type="ChEBI" id="CHEBI:59789"/>
    </ligand>
</feature>
<dbReference type="GO" id="GO:0003723">
    <property type="term" value="F:RNA binding"/>
    <property type="evidence" value="ECO:0007669"/>
    <property type="project" value="UniProtKB-UniRule"/>
</dbReference>